<reference evidence="2" key="1">
    <citation type="submission" date="2014-12" db="EMBL/GenBank/DDBJ databases">
        <authorList>
            <person name="Huang H.-H."/>
            <person name="Chen S.-C."/>
            <person name="Lai M.-C."/>
        </authorList>
    </citation>
    <scope>NUCLEOTIDE SEQUENCE</scope>
    <source>
        <strain evidence="2">K1F9705b</strain>
    </source>
</reference>
<feature type="transmembrane region" description="Helical" evidence="1">
    <location>
        <begin position="227"/>
        <end position="244"/>
    </location>
</feature>
<feature type="transmembrane region" description="Helical" evidence="1">
    <location>
        <begin position="121"/>
        <end position="145"/>
    </location>
</feature>
<feature type="transmembrane region" description="Helical" evidence="1">
    <location>
        <begin position="20"/>
        <end position="38"/>
    </location>
</feature>
<dbReference type="RefSeq" id="WP_211530441.1">
    <property type="nucleotide sequence ID" value="NZ_JWHL01000004.1"/>
</dbReference>
<dbReference type="EMBL" id="JWHL01000004">
    <property type="protein sequence ID" value="MBR1368806.1"/>
    <property type="molecule type" value="Genomic_DNA"/>
</dbReference>
<evidence type="ECO:0000256" key="1">
    <source>
        <dbReference type="SAM" id="Phobius"/>
    </source>
</evidence>
<feature type="transmembrane region" description="Helical" evidence="1">
    <location>
        <begin position="250"/>
        <end position="273"/>
    </location>
</feature>
<keyword evidence="1" id="KW-1133">Transmembrane helix</keyword>
<accession>A0A8J7W5R2</accession>
<feature type="transmembrane region" description="Helical" evidence="1">
    <location>
        <begin position="44"/>
        <end position="61"/>
    </location>
</feature>
<dbReference type="OrthoDB" id="118169at2157"/>
<name>A0A8J7W5R2_9EURY</name>
<feature type="transmembrane region" description="Helical" evidence="1">
    <location>
        <begin position="186"/>
        <end position="206"/>
    </location>
</feature>
<gene>
    <name evidence="2" type="ORF">RJ53_04485</name>
</gene>
<sequence length="274" mass="28776">MQQLTTIARPVDPSYPTNRAIIILILLVFAGTSLYRGADSPESFISGLIAGVAVFLAWAIARELDPDSEYAAFLPAVISIPLLVFIPVHGLLASLFLLLLLRVVNRTTGLPAGVLDSAALLLLSGWLVSAGVWIAGPAAVAAFLLDWRLRSGNPRQIWFAAGTLLLMLALIFLSGGFGLAGSDLPAAFPVSLLVLAAPLLFVLVILRGGPIRSPDDRGSEVLDTDRVQAARILGLSVVVVAVLVGGMEAVALLLSAWAALVGLGIYGSIRWVLK</sequence>
<feature type="transmembrane region" description="Helical" evidence="1">
    <location>
        <begin position="157"/>
        <end position="180"/>
    </location>
</feature>
<dbReference type="Proteomes" id="UP000730161">
    <property type="component" value="Unassembled WGS sequence"/>
</dbReference>
<evidence type="ECO:0000313" key="2">
    <source>
        <dbReference type="EMBL" id="MBR1368806.1"/>
    </source>
</evidence>
<proteinExistence type="predicted"/>
<organism evidence="2 3">
    <name type="scientific">Methanocalculus chunghsingensis</name>
    <dbReference type="NCBI Taxonomy" id="156457"/>
    <lineage>
        <taxon>Archaea</taxon>
        <taxon>Methanobacteriati</taxon>
        <taxon>Methanobacteriota</taxon>
        <taxon>Stenosarchaea group</taxon>
        <taxon>Methanomicrobia</taxon>
        <taxon>Methanomicrobiales</taxon>
        <taxon>Methanocalculaceae</taxon>
        <taxon>Methanocalculus</taxon>
    </lineage>
</organism>
<keyword evidence="1" id="KW-0472">Membrane</keyword>
<feature type="transmembrane region" description="Helical" evidence="1">
    <location>
        <begin position="73"/>
        <end position="101"/>
    </location>
</feature>
<keyword evidence="1" id="KW-0812">Transmembrane</keyword>
<protein>
    <submittedName>
        <fullName evidence="2">Uncharacterized protein</fullName>
    </submittedName>
</protein>
<dbReference type="AlphaFoldDB" id="A0A8J7W5R2"/>
<keyword evidence="3" id="KW-1185">Reference proteome</keyword>
<comment type="caution">
    <text evidence="2">The sequence shown here is derived from an EMBL/GenBank/DDBJ whole genome shotgun (WGS) entry which is preliminary data.</text>
</comment>
<evidence type="ECO:0000313" key="3">
    <source>
        <dbReference type="Proteomes" id="UP000730161"/>
    </source>
</evidence>